<dbReference type="GO" id="GO:0016020">
    <property type="term" value="C:membrane"/>
    <property type="evidence" value="ECO:0007669"/>
    <property type="project" value="TreeGrafter"/>
</dbReference>
<feature type="transmembrane region" description="Helical" evidence="1">
    <location>
        <begin position="151"/>
        <end position="172"/>
    </location>
</feature>
<keyword evidence="4" id="KW-0808">Transferase</keyword>
<dbReference type="PANTHER" id="PTHR23028:SF53">
    <property type="entry name" value="ACYL_TRANSF_3 DOMAIN-CONTAINING PROTEIN"/>
    <property type="match status" value="1"/>
</dbReference>
<feature type="transmembrane region" description="Helical" evidence="1">
    <location>
        <begin position="242"/>
        <end position="260"/>
    </location>
</feature>
<feature type="transmembrane region" description="Helical" evidence="1">
    <location>
        <begin position="305"/>
        <end position="326"/>
    </location>
</feature>
<dbReference type="InterPro" id="IPR050879">
    <property type="entry name" value="Acyltransferase_3"/>
</dbReference>
<feature type="transmembrane region" description="Helical" evidence="1">
    <location>
        <begin position="332"/>
        <end position="351"/>
    </location>
</feature>
<organism evidence="4">
    <name type="scientific">Sinomonas puerhi</name>
    <dbReference type="NCBI Taxonomy" id="3238584"/>
    <lineage>
        <taxon>Bacteria</taxon>
        <taxon>Bacillati</taxon>
        <taxon>Actinomycetota</taxon>
        <taxon>Actinomycetes</taxon>
        <taxon>Micrococcales</taxon>
        <taxon>Micrococcaceae</taxon>
        <taxon>Sinomonas</taxon>
    </lineage>
</organism>
<feature type="transmembrane region" description="Helical" evidence="1">
    <location>
        <begin position="211"/>
        <end position="230"/>
    </location>
</feature>
<dbReference type="PANTHER" id="PTHR23028">
    <property type="entry name" value="ACETYLTRANSFERASE"/>
    <property type="match status" value="1"/>
</dbReference>
<dbReference type="EC" id="2.3.1.-" evidence="4"/>
<evidence type="ECO:0000256" key="1">
    <source>
        <dbReference type="SAM" id="Phobius"/>
    </source>
</evidence>
<dbReference type="AlphaFoldDB" id="A0AB39L1L5"/>
<accession>A0AB39L1L5</accession>
<feature type="domain" description="SGNH" evidence="3">
    <location>
        <begin position="467"/>
        <end position="667"/>
    </location>
</feature>
<protein>
    <submittedName>
        <fullName evidence="4">Acyltransferase family protein</fullName>
        <ecNumber evidence="4">2.3.1.-</ecNumber>
    </submittedName>
</protein>
<dbReference type="GO" id="GO:0009103">
    <property type="term" value="P:lipopolysaccharide biosynthetic process"/>
    <property type="evidence" value="ECO:0007669"/>
    <property type="project" value="TreeGrafter"/>
</dbReference>
<feature type="transmembrane region" description="Helical" evidence="1">
    <location>
        <begin position="21"/>
        <end position="37"/>
    </location>
</feature>
<gene>
    <name evidence="4" type="ORF">AB5L97_13190</name>
</gene>
<reference evidence="4" key="1">
    <citation type="submission" date="2024-07" db="EMBL/GenBank/DDBJ databases">
        <authorList>
            <person name="fu j."/>
        </authorList>
    </citation>
    <scope>NUCLEOTIDE SEQUENCE</scope>
    <source>
        <strain evidence="4">P10A9</strain>
    </source>
</reference>
<proteinExistence type="predicted"/>
<keyword evidence="1" id="KW-0812">Transmembrane</keyword>
<evidence type="ECO:0000259" key="3">
    <source>
        <dbReference type="Pfam" id="PF19040"/>
    </source>
</evidence>
<dbReference type="RefSeq" id="WP_369045000.1">
    <property type="nucleotide sequence ID" value="NZ_CP163302.1"/>
</dbReference>
<name>A0AB39L1L5_9MICC</name>
<evidence type="ECO:0000313" key="4">
    <source>
        <dbReference type="EMBL" id="XDP44229.1"/>
    </source>
</evidence>
<keyword evidence="1" id="KW-0472">Membrane</keyword>
<dbReference type="InterPro" id="IPR002656">
    <property type="entry name" value="Acyl_transf_3_dom"/>
</dbReference>
<dbReference type="GO" id="GO:0016747">
    <property type="term" value="F:acyltransferase activity, transferring groups other than amino-acyl groups"/>
    <property type="evidence" value="ECO:0007669"/>
    <property type="project" value="InterPro"/>
</dbReference>
<feature type="transmembrane region" description="Helical" evidence="1">
    <location>
        <begin position="184"/>
        <end position="205"/>
    </location>
</feature>
<dbReference type="KEGG" id="spue:AB5L97_13190"/>
<dbReference type="InterPro" id="IPR043968">
    <property type="entry name" value="SGNH"/>
</dbReference>
<keyword evidence="4" id="KW-0012">Acyltransferase</keyword>
<feature type="transmembrane region" description="Helical" evidence="1">
    <location>
        <begin position="43"/>
        <end position="61"/>
    </location>
</feature>
<feature type="transmembrane region" description="Helical" evidence="1">
    <location>
        <begin position="266"/>
        <end position="285"/>
    </location>
</feature>
<feature type="transmembrane region" description="Helical" evidence="1">
    <location>
        <begin position="372"/>
        <end position="390"/>
    </location>
</feature>
<feature type="domain" description="Acyltransferase 3" evidence="2">
    <location>
        <begin position="18"/>
        <end position="352"/>
    </location>
</feature>
<dbReference type="Pfam" id="PF19040">
    <property type="entry name" value="SGNH"/>
    <property type="match status" value="1"/>
</dbReference>
<evidence type="ECO:0000259" key="2">
    <source>
        <dbReference type="Pfam" id="PF01757"/>
    </source>
</evidence>
<dbReference type="EMBL" id="CP163302">
    <property type="protein sequence ID" value="XDP44229.1"/>
    <property type="molecule type" value="Genomic_DNA"/>
</dbReference>
<dbReference type="Pfam" id="PF01757">
    <property type="entry name" value="Acyl_transf_3"/>
    <property type="match status" value="1"/>
</dbReference>
<sequence>MVAEGHRAGSRGRVFRPEIQGLRAVGVALVVLYHVWLGRVSGGVDVFLMVSAFLMTGQFVARHRRGEPTHLLRHWLHVFRRLLPAAAVTIAGTVIAAVVFLPATRWSAVLEEGFASLTYAENWVLQRDAVDYYAQDHALASPFQHFWSLSIQGQIFILFPLLFVAFGALAPRLRRGRPLAYQKVLASGFAAVFAVSFAFSVWYTAVDQEQAYFSLPARVWEFALGSLLALVVDRVRLGRRTAFVLGWGGLAAIVACGLVLDVEGVFPGAVALWPTLAAAAVILAAQQGGRFGVHRLLASKPLRRLGDISYGLYLWHWPVLVIALTWRERDRAGWLLGGAAILIALVLAYLTTRFVDAPWRAWRWPELRVRNGFAGVAACIAVALVPIAAVQGTVTTTAGQAEARAAVDNPGAEALDPGYTDQASPTASLLPLAQNLPNDWYSLPKACSSDLKLPTPLAGSCAMNAIAANEAKTIVVVGDSHAEQWMAALEPVAEEHGLRVVSLLKGGCVYIPGVASGNADCDSFNASVAAYLAANPSGSVFMVGTVAAASSSAETLTPGLDATVAALTAKGTSVVAIRDNPRFTFNMADCVVRNGADAAECTPAQSSVLASEDPLAAFAAAHTDRFAQIDMTDLICPAGVCRGAIGNMFVFLDNNHLSRTYAASMSTALGERLTAAGFI</sequence>
<keyword evidence="1" id="KW-1133">Transmembrane helix</keyword>
<feature type="transmembrane region" description="Helical" evidence="1">
    <location>
        <begin position="82"/>
        <end position="103"/>
    </location>
</feature>